<reference evidence="10" key="1">
    <citation type="submission" date="2023-07" db="EMBL/GenBank/DDBJ databases">
        <title>30 novel species of actinomycetes from the DSMZ collection.</title>
        <authorList>
            <person name="Nouioui I."/>
        </authorList>
    </citation>
    <scope>NUCLEOTIDE SEQUENCE [LARGE SCALE GENOMIC DNA]</scope>
    <source>
        <strain evidence="10">DSM 41699</strain>
    </source>
</reference>
<feature type="binding site" evidence="7">
    <location>
        <position position="53"/>
    </location>
    <ligand>
        <name>ATP</name>
        <dbReference type="ChEBI" id="CHEBI:30616"/>
    </ligand>
</feature>
<evidence type="ECO:0000313" key="10">
    <source>
        <dbReference type="Proteomes" id="UP001183809"/>
    </source>
</evidence>
<gene>
    <name evidence="9" type="ORF">RM764_33605</name>
</gene>
<feature type="repeat" description="WD" evidence="5">
    <location>
        <begin position="682"/>
        <end position="723"/>
    </location>
</feature>
<dbReference type="RefSeq" id="WP_311699323.1">
    <property type="nucleotide sequence ID" value="NZ_JAVREY010000061.1"/>
</dbReference>
<dbReference type="PANTHER" id="PTHR19848">
    <property type="entry name" value="WD40 REPEAT PROTEIN"/>
    <property type="match status" value="1"/>
</dbReference>
<dbReference type="PROSITE" id="PS00108">
    <property type="entry name" value="PROTEIN_KINASE_ST"/>
    <property type="match status" value="1"/>
</dbReference>
<proteinExistence type="predicted"/>
<dbReference type="PROSITE" id="PS00107">
    <property type="entry name" value="PROTEIN_KINASE_ATP"/>
    <property type="match status" value="1"/>
</dbReference>
<comment type="caution">
    <text evidence="9">The sequence shown here is derived from an EMBL/GenBank/DDBJ whole genome shotgun (WGS) entry which is preliminary data.</text>
</comment>
<dbReference type="Pfam" id="PF00400">
    <property type="entry name" value="WD40"/>
    <property type="match status" value="9"/>
</dbReference>
<sequence>MSVPREHAGTLSTWRVGDVVDGLYEVADVIGRGGMGVVYRVRHLMWGVDLAVKCPRPALFRTEAARRLFITEAETWVSLGLHPHVCGCHYVRTLGGIPRVFAEYVPGGSLRDWVDDRRLYRGDRRAVLARILDVAVQMAWGLDHAHSRQLVHQDMKPDNVLLDDFGTAKITDFGLALARDAAAKLRPDVPPADPDVAPPGVSILVPGGGGGTQQYASPEQAEHRPLGRRTDVYSFAVSVLEMFTGGPVWHDGPEAGAALDGCRGDGMAGLPAMPSGLADLLARCLHRDPARRPGSMAEVVTVLAGVHRDVVGVPYPRKAPVAADLRAGELNNRSLSLLDLGRPDEAEQALKKALAADPQNVAARYNAGLARWRAGAVTDQELVAEMEALRADRGDAWEASHLLAQVHLERGDLASAGALLEGVPPEWRDEPDIQATLHAVRSGRITDARCVDEWEIAWPPYPQRESTHGGEPASREPGALETVRQAILSAPSGSDFATLPVTFHDDAALSLTPDGRLALTGTWDGKVRLWDVRTGRCLKVLEGHRKPIQSVDLTPGGGFAVSADKEGTVWFWNLADERASRECAVTSLDSDRSGMQLARVCLSQDGRAAYWPGADGGFRFLDTGSGEQRQSRAPQVGRVRLVRTGALRRRLLGSAGRGAGWDDRSEAVGVWDLDTGLCRHVLTGHTSYVTALCLSADERFAATGSHDRTIRIWDLTDGSCVRVLTGHTADTLSLSPDAKFLLSGDAFDGTVRFWDIERGRCLRTFPGHEHGTAVVVLDPECRFALSAGQDRRVRRWRLPTVYDAAPSLTRPRPHTELSRLGTLVDSRVAEAEQAMAEGRFPAALCLLTEARKTAGYEREPNVLSAWWALSRHLRKTGLRAVWSPRVLVGHGDYVGAVDVSGDGRVAVSGCGDGTVRAWAVDTGDCTRVLEGHEDKVESVCLSPDGRQVLSGSRDGTVRLWSLETGACQLVLGRRASLGESAPLRFSADGRQAVVGHNDGHVRIWDLGTGREARSPWRHRVDDIATASDGSLAAFARGDLVQLYDLRRAESTRILRGEFLHTMRVVCLSADGGLALTGEAEGIRLWDTASGEVVRSFSTDDPLGAGRDLNHFLCMTAKGDFAVSGGFRTSPVVWDVTTGRRLRALDGHETGVTCLAMTPDGRFVLSGSVAGSIRVWELDWELAARETAD</sequence>
<dbReference type="SMART" id="SM00320">
    <property type="entry name" value="WD40"/>
    <property type="match status" value="10"/>
</dbReference>
<dbReference type="SMART" id="SM00028">
    <property type="entry name" value="TPR"/>
    <property type="match status" value="1"/>
</dbReference>
<name>A0ABU2U3R5_9ACTN</name>
<dbReference type="GO" id="GO:0016301">
    <property type="term" value="F:kinase activity"/>
    <property type="evidence" value="ECO:0007669"/>
    <property type="project" value="UniProtKB-KW"/>
</dbReference>
<dbReference type="InterPro" id="IPR019734">
    <property type="entry name" value="TPR_rpt"/>
</dbReference>
<feature type="repeat" description="WD" evidence="5">
    <location>
        <begin position="929"/>
        <end position="970"/>
    </location>
</feature>
<dbReference type="Gene3D" id="1.25.40.10">
    <property type="entry name" value="Tetratricopeptide repeat domain"/>
    <property type="match status" value="1"/>
</dbReference>
<keyword evidence="6" id="KW-0802">TPR repeat</keyword>
<dbReference type="SUPFAM" id="SSF48452">
    <property type="entry name" value="TPR-like"/>
    <property type="match status" value="1"/>
</dbReference>
<dbReference type="SUPFAM" id="SSF56112">
    <property type="entry name" value="Protein kinase-like (PK-like)"/>
    <property type="match status" value="1"/>
</dbReference>
<dbReference type="Pfam" id="PF00069">
    <property type="entry name" value="Pkinase"/>
    <property type="match status" value="1"/>
</dbReference>
<evidence type="ECO:0000256" key="1">
    <source>
        <dbReference type="ARBA" id="ARBA00022574"/>
    </source>
</evidence>
<keyword evidence="4 7" id="KW-0067">ATP-binding</keyword>
<dbReference type="CDD" id="cd14014">
    <property type="entry name" value="STKc_PknB_like"/>
    <property type="match status" value="1"/>
</dbReference>
<dbReference type="InterPro" id="IPR001680">
    <property type="entry name" value="WD40_rpt"/>
</dbReference>
<dbReference type="PROSITE" id="PS50011">
    <property type="entry name" value="PROTEIN_KINASE_DOM"/>
    <property type="match status" value="1"/>
</dbReference>
<feature type="repeat" description="TPR" evidence="6">
    <location>
        <begin position="327"/>
        <end position="360"/>
    </location>
</feature>
<dbReference type="InterPro" id="IPR011009">
    <property type="entry name" value="Kinase-like_dom_sf"/>
</dbReference>
<feature type="repeat" description="WD" evidence="5">
    <location>
        <begin position="724"/>
        <end position="764"/>
    </location>
</feature>
<dbReference type="Gene3D" id="2.130.10.10">
    <property type="entry name" value="YVTN repeat-like/Quinoprotein amine dehydrogenase"/>
    <property type="match status" value="4"/>
</dbReference>
<keyword evidence="2" id="KW-0677">Repeat</keyword>
<dbReference type="InterPro" id="IPR000719">
    <property type="entry name" value="Prot_kinase_dom"/>
</dbReference>
<dbReference type="InterPro" id="IPR020472">
    <property type="entry name" value="WD40_PAC1"/>
</dbReference>
<feature type="repeat" description="WD" evidence="5">
    <location>
        <begin position="887"/>
        <end position="928"/>
    </location>
</feature>
<dbReference type="PANTHER" id="PTHR19848:SF8">
    <property type="entry name" value="F-BOX AND WD REPEAT DOMAIN CONTAINING 7"/>
    <property type="match status" value="1"/>
</dbReference>
<evidence type="ECO:0000256" key="4">
    <source>
        <dbReference type="ARBA" id="ARBA00022840"/>
    </source>
</evidence>
<dbReference type="InterPro" id="IPR011990">
    <property type="entry name" value="TPR-like_helical_dom_sf"/>
</dbReference>
<keyword evidence="3 7" id="KW-0547">Nucleotide-binding</keyword>
<evidence type="ECO:0000256" key="2">
    <source>
        <dbReference type="ARBA" id="ARBA00022737"/>
    </source>
</evidence>
<dbReference type="PROSITE" id="PS50005">
    <property type="entry name" value="TPR"/>
    <property type="match status" value="1"/>
</dbReference>
<feature type="repeat" description="WD" evidence="5">
    <location>
        <begin position="983"/>
        <end position="1014"/>
    </location>
</feature>
<dbReference type="InterPro" id="IPR011047">
    <property type="entry name" value="Quinoprotein_ADH-like_sf"/>
</dbReference>
<dbReference type="EMBL" id="JAVREY010000061">
    <property type="protein sequence ID" value="MDT0467873.1"/>
    <property type="molecule type" value="Genomic_DNA"/>
</dbReference>
<accession>A0ABU2U3R5</accession>
<keyword evidence="9" id="KW-0418">Kinase</keyword>
<dbReference type="PROSITE" id="PS00678">
    <property type="entry name" value="WD_REPEATS_1"/>
    <property type="match status" value="2"/>
</dbReference>
<dbReference type="PRINTS" id="PR00320">
    <property type="entry name" value="GPROTEINBRPT"/>
</dbReference>
<evidence type="ECO:0000256" key="7">
    <source>
        <dbReference type="PROSITE-ProRule" id="PRU10141"/>
    </source>
</evidence>
<dbReference type="InterPro" id="IPR008271">
    <property type="entry name" value="Ser/Thr_kinase_AS"/>
</dbReference>
<dbReference type="Proteomes" id="UP001183809">
    <property type="component" value="Unassembled WGS sequence"/>
</dbReference>
<dbReference type="InterPro" id="IPR017441">
    <property type="entry name" value="Protein_kinase_ATP_BS"/>
</dbReference>
<dbReference type="PROSITE" id="PS50082">
    <property type="entry name" value="WD_REPEATS_2"/>
    <property type="match status" value="9"/>
</dbReference>
<dbReference type="SMART" id="SM00220">
    <property type="entry name" value="S_TKc"/>
    <property type="match status" value="1"/>
</dbReference>
<feature type="repeat" description="WD" evidence="5">
    <location>
        <begin position="1144"/>
        <end position="1178"/>
    </location>
</feature>
<keyword evidence="10" id="KW-1185">Reference proteome</keyword>
<feature type="repeat" description="WD" evidence="5">
    <location>
        <begin position="765"/>
        <end position="798"/>
    </location>
</feature>
<evidence type="ECO:0000259" key="8">
    <source>
        <dbReference type="PROSITE" id="PS50011"/>
    </source>
</evidence>
<dbReference type="Pfam" id="PF13432">
    <property type="entry name" value="TPR_16"/>
    <property type="match status" value="1"/>
</dbReference>
<dbReference type="PROSITE" id="PS50294">
    <property type="entry name" value="WD_REPEATS_REGION"/>
    <property type="match status" value="5"/>
</dbReference>
<evidence type="ECO:0000313" key="9">
    <source>
        <dbReference type="EMBL" id="MDT0467873.1"/>
    </source>
</evidence>
<dbReference type="SUPFAM" id="SSF50998">
    <property type="entry name" value="Quinoprotein alcohol dehydrogenase-like"/>
    <property type="match status" value="2"/>
</dbReference>
<keyword evidence="1 5" id="KW-0853">WD repeat</keyword>
<evidence type="ECO:0000256" key="5">
    <source>
        <dbReference type="PROSITE-ProRule" id="PRU00221"/>
    </source>
</evidence>
<feature type="repeat" description="WD" evidence="5">
    <location>
        <begin position="508"/>
        <end position="540"/>
    </location>
</feature>
<feature type="domain" description="Protein kinase" evidence="8">
    <location>
        <begin position="24"/>
        <end position="310"/>
    </location>
</feature>
<keyword evidence="9" id="KW-0808">Transferase</keyword>
<dbReference type="InterPro" id="IPR015943">
    <property type="entry name" value="WD40/YVTN_repeat-like_dom_sf"/>
</dbReference>
<evidence type="ECO:0000256" key="3">
    <source>
        <dbReference type="ARBA" id="ARBA00022741"/>
    </source>
</evidence>
<organism evidence="9 10">
    <name type="scientific">Streptomyces gibsoniae</name>
    <dbReference type="NCBI Taxonomy" id="3075529"/>
    <lineage>
        <taxon>Bacteria</taxon>
        <taxon>Bacillati</taxon>
        <taxon>Actinomycetota</taxon>
        <taxon>Actinomycetes</taxon>
        <taxon>Kitasatosporales</taxon>
        <taxon>Streptomycetaceae</taxon>
        <taxon>Streptomyces</taxon>
    </lineage>
</organism>
<evidence type="ECO:0000256" key="6">
    <source>
        <dbReference type="PROSITE-ProRule" id="PRU00339"/>
    </source>
</evidence>
<dbReference type="InterPro" id="IPR019775">
    <property type="entry name" value="WD40_repeat_CS"/>
</dbReference>
<dbReference type="Gene3D" id="3.30.200.20">
    <property type="entry name" value="Phosphorylase Kinase, domain 1"/>
    <property type="match status" value="1"/>
</dbReference>
<feature type="repeat" description="WD" evidence="5">
    <location>
        <begin position="541"/>
        <end position="582"/>
    </location>
</feature>
<dbReference type="CDD" id="cd00200">
    <property type="entry name" value="WD40"/>
    <property type="match status" value="1"/>
</dbReference>
<dbReference type="Gene3D" id="1.10.510.10">
    <property type="entry name" value="Transferase(Phosphotransferase) domain 1"/>
    <property type="match status" value="1"/>
</dbReference>
<protein>
    <submittedName>
        <fullName evidence="9">Protein kinase</fullName>
    </submittedName>
</protein>